<dbReference type="SUPFAM" id="SSF56112">
    <property type="entry name" value="Protein kinase-like (PK-like)"/>
    <property type="match status" value="1"/>
</dbReference>
<feature type="compositionally biased region" description="Basic and acidic residues" evidence="8">
    <location>
        <begin position="120"/>
        <end position="129"/>
    </location>
</feature>
<dbReference type="Gene3D" id="2.130.10.10">
    <property type="entry name" value="YVTN repeat-like/Quinoprotein amine dehydrogenase"/>
    <property type="match status" value="1"/>
</dbReference>
<keyword evidence="6 7" id="KW-0067">ATP-binding</keyword>
<dbReference type="PROSITE" id="PS00108">
    <property type="entry name" value="PROTEIN_KINASE_ST"/>
    <property type="match status" value="1"/>
</dbReference>
<evidence type="ECO:0000256" key="1">
    <source>
        <dbReference type="ARBA" id="ARBA00012513"/>
    </source>
</evidence>
<dbReference type="Proteomes" id="UP000326354">
    <property type="component" value="Chromosome"/>
</dbReference>
<dbReference type="OrthoDB" id="9788659at2"/>
<accession>A0A5S9ITS4</accession>
<proteinExistence type="predicted"/>
<evidence type="ECO:0000256" key="4">
    <source>
        <dbReference type="ARBA" id="ARBA00022741"/>
    </source>
</evidence>
<evidence type="ECO:0000256" key="7">
    <source>
        <dbReference type="PROSITE-ProRule" id="PRU10141"/>
    </source>
</evidence>
<dbReference type="Pfam" id="PF00069">
    <property type="entry name" value="Pkinase"/>
    <property type="match status" value="1"/>
</dbReference>
<keyword evidence="2" id="KW-0723">Serine/threonine-protein kinase</keyword>
<feature type="domain" description="Protein kinase" evidence="9">
    <location>
        <begin position="162"/>
        <end position="424"/>
    </location>
</feature>
<dbReference type="Gene3D" id="1.10.510.10">
    <property type="entry name" value="Transferase(Phosphotransferase) domain 1"/>
    <property type="match status" value="1"/>
</dbReference>
<dbReference type="InterPro" id="IPR008271">
    <property type="entry name" value="Ser/Thr_kinase_AS"/>
</dbReference>
<name>A0A5S9ITS4_UABAM</name>
<keyword evidence="3" id="KW-0808">Transferase</keyword>
<dbReference type="PROSITE" id="PS00107">
    <property type="entry name" value="PROTEIN_KINASE_ATP"/>
    <property type="match status" value="1"/>
</dbReference>
<dbReference type="InterPro" id="IPR015943">
    <property type="entry name" value="WD40/YVTN_repeat-like_dom_sf"/>
</dbReference>
<protein>
    <recommendedName>
        <fullName evidence="1">non-specific serine/threonine protein kinase</fullName>
        <ecNumber evidence="1">2.7.11.1</ecNumber>
    </recommendedName>
</protein>
<dbReference type="GO" id="GO:0004674">
    <property type="term" value="F:protein serine/threonine kinase activity"/>
    <property type="evidence" value="ECO:0007669"/>
    <property type="project" value="UniProtKB-KW"/>
</dbReference>
<feature type="region of interest" description="Disordered" evidence="8">
    <location>
        <begin position="106"/>
        <end position="157"/>
    </location>
</feature>
<gene>
    <name evidence="10" type="ORF">UABAM_05888</name>
</gene>
<evidence type="ECO:0000259" key="9">
    <source>
        <dbReference type="PROSITE" id="PS50011"/>
    </source>
</evidence>
<dbReference type="PANTHER" id="PTHR43289:SF6">
    <property type="entry name" value="SERINE_THREONINE-PROTEIN KINASE NEKL-3"/>
    <property type="match status" value="1"/>
</dbReference>
<dbReference type="InterPro" id="IPR000719">
    <property type="entry name" value="Prot_kinase_dom"/>
</dbReference>
<dbReference type="InterPro" id="IPR011047">
    <property type="entry name" value="Quinoprotein_ADH-like_sf"/>
</dbReference>
<dbReference type="InterPro" id="IPR011009">
    <property type="entry name" value="Kinase-like_dom_sf"/>
</dbReference>
<keyword evidence="4 7" id="KW-0547">Nucleotide-binding</keyword>
<dbReference type="FunFam" id="1.10.510.10:FF:000021">
    <property type="entry name" value="Serine/threonine protein kinase"/>
    <property type="match status" value="1"/>
</dbReference>
<evidence type="ECO:0000256" key="2">
    <source>
        <dbReference type="ARBA" id="ARBA00022527"/>
    </source>
</evidence>
<evidence type="ECO:0000256" key="3">
    <source>
        <dbReference type="ARBA" id="ARBA00022679"/>
    </source>
</evidence>
<keyword evidence="11" id="KW-1185">Reference proteome</keyword>
<evidence type="ECO:0000256" key="5">
    <source>
        <dbReference type="ARBA" id="ARBA00022777"/>
    </source>
</evidence>
<dbReference type="CDD" id="cd14014">
    <property type="entry name" value="STKc_PknB_like"/>
    <property type="match status" value="1"/>
</dbReference>
<evidence type="ECO:0000256" key="6">
    <source>
        <dbReference type="ARBA" id="ARBA00022840"/>
    </source>
</evidence>
<reference evidence="10 11" key="1">
    <citation type="submission" date="2019-08" db="EMBL/GenBank/DDBJ databases">
        <title>Complete genome sequence of Candidatus Uab amorphum.</title>
        <authorList>
            <person name="Shiratori T."/>
            <person name="Suzuki S."/>
            <person name="Kakizawa Y."/>
            <person name="Ishida K."/>
        </authorList>
    </citation>
    <scope>NUCLEOTIDE SEQUENCE [LARGE SCALE GENOMIC DNA]</scope>
    <source>
        <strain evidence="10 11">SRT547</strain>
    </source>
</reference>
<dbReference type="PROSITE" id="PS50011">
    <property type="entry name" value="PROTEIN_KINASE_DOM"/>
    <property type="match status" value="1"/>
</dbReference>
<dbReference type="EC" id="2.7.11.1" evidence="1"/>
<keyword evidence="5 10" id="KW-0418">Kinase</keyword>
<feature type="binding site" evidence="7">
    <location>
        <position position="191"/>
    </location>
    <ligand>
        <name>ATP</name>
        <dbReference type="ChEBI" id="CHEBI:30616"/>
    </ligand>
</feature>
<dbReference type="EMBL" id="AP019860">
    <property type="protein sequence ID" value="BBM87476.1"/>
    <property type="molecule type" value="Genomic_DNA"/>
</dbReference>
<evidence type="ECO:0000313" key="10">
    <source>
        <dbReference type="EMBL" id="BBM87476.1"/>
    </source>
</evidence>
<dbReference type="KEGG" id="uam:UABAM_05888"/>
<dbReference type="Gene3D" id="3.30.200.20">
    <property type="entry name" value="Phosphorylase Kinase, domain 1"/>
    <property type="match status" value="1"/>
</dbReference>
<dbReference type="GO" id="GO:0005524">
    <property type="term" value="F:ATP binding"/>
    <property type="evidence" value="ECO:0007669"/>
    <property type="project" value="UniProtKB-UniRule"/>
</dbReference>
<evidence type="ECO:0000313" key="11">
    <source>
        <dbReference type="Proteomes" id="UP000326354"/>
    </source>
</evidence>
<dbReference type="SMART" id="SM00220">
    <property type="entry name" value="S_TKc"/>
    <property type="match status" value="1"/>
</dbReference>
<dbReference type="InterPro" id="IPR017441">
    <property type="entry name" value="Protein_kinase_ATP_BS"/>
</dbReference>
<sequence length="867" mass="99348">MEFERWLLSEGLSGSLTQEEFNRAKQVYHQQRQQGNEIGVAEVLIKLGYIDNESLNQLKQQYVQKQNNPLEETIMQVHKLTLFEELLKKDQPAEDAIYPTQIIEEKGNLKPDLPPVSFDDTLRHDKNDEPEVASTPDIHTLPNIEESQEEKSENESDMIGRYKVHRKLGEGNMGEVFLVRDDNLQRDVALKLISSGTKSNKNIERFRREARAVAQLDHPNIVGIYDIGDEGGNVFFTMQYIEGQSLEEYLAKNKRMSLRKAVDIMIKLSRALHFAHQKKIIHRDIKPANVMLDKKGEPYIMDFGLARDIEGGTKVTKTQAFAGTPSYMSPEQARNRHKEIDAQSDIYSLGVTFYELLTGRLPFEARELVALLTKIAKAAPPPPTTYVKEIPRTIENICLKAMAKTKEKRYYRAIDMTKDLENYLKKKQENKTHNVNFQREDLGSQYKKYFPAVAAFIVGLIVMYIFAPPTNTEKLQELESKNSDLQDKLRKYQLQDGIKTVNKSIPIGEKHVFIGKKQGFFLTPVVHNNFLVVPLLKKIKGKRNSVFLYAARLTNKPLDFKSEGIFDTSVSDAKYIFIKDLKKTTVVAGRVWKNSVYVVTGRGVYRFYGGVWKLICAKSFGNTSQPVFCGETMFFISHSKRRVMAVDLNSSRLHKWSLALKNSKACYLGAHEETLVVSKIDEDNPQRGKVQVFQVQRKIKETANYTTQSLVNSAPVVRGTKIYTTAGEYFEVYDTNSKEKTVLYTSNHFKQNETPIYFDEYTNIICKKQILGLEINNGSGSLLWEKNIKGTLTSPVGLGNSMYYIANQSYLYLMFRGVAVVTYQLKVPGQTSKMYENWFSTDDTIYYTVTEKKGYKDETSYIYKLLK</sequence>
<organism evidence="10 11">
    <name type="scientific">Uabimicrobium amorphum</name>
    <dbReference type="NCBI Taxonomy" id="2596890"/>
    <lineage>
        <taxon>Bacteria</taxon>
        <taxon>Pseudomonadati</taxon>
        <taxon>Planctomycetota</taxon>
        <taxon>Candidatus Uabimicrobiia</taxon>
        <taxon>Candidatus Uabimicrobiales</taxon>
        <taxon>Candidatus Uabimicrobiaceae</taxon>
        <taxon>Candidatus Uabimicrobium</taxon>
    </lineage>
</organism>
<dbReference type="AlphaFoldDB" id="A0A5S9ITS4"/>
<dbReference type="RefSeq" id="WP_151971494.1">
    <property type="nucleotide sequence ID" value="NZ_AP019860.1"/>
</dbReference>
<dbReference type="SUPFAM" id="SSF50998">
    <property type="entry name" value="Quinoprotein alcohol dehydrogenase-like"/>
    <property type="match status" value="1"/>
</dbReference>
<evidence type="ECO:0000256" key="8">
    <source>
        <dbReference type="SAM" id="MobiDB-lite"/>
    </source>
</evidence>
<dbReference type="PANTHER" id="PTHR43289">
    <property type="entry name" value="MITOGEN-ACTIVATED PROTEIN KINASE KINASE KINASE 20-RELATED"/>
    <property type="match status" value="1"/>
</dbReference>